<evidence type="ECO:0000313" key="9">
    <source>
        <dbReference type="EMBL" id="EFP96454.1"/>
    </source>
</evidence>
<sequence length="304" mass="35614">MMLLLLFIWFTLLLYIAYQDRKSKRKLDSLINSIQDEKLEENSRTIIDSEYFNENFYSKVKKRIKISLSVFEPNLVRNISLFLVISLTLLYFVNELFFRLNLILSIVLIFPLECLLFYKYMGGRKKKIFVENFPDALNILSGAISSGQSIVHAFEYVGSQLNNDVGKEFKIISERLLIGENPDDVLERSGIQYPYLEYFFFISAIRINISRGGQLKDIINKINRLMFESRSLEKKKNSLTAESRMSAKILGVLPIGFLFVLKFISPEDFDFVMFQEEGRPIFYYLICSEFIGFFIIWRIIKGVE</sequence>
<keyword evidence="3 7" id="KW-0812">Transmembrane</keyword>
<evidence type="ECO:0000256" key="7">
    <source>
        <dbReference type="SAM" id="Phobius"/>
    </source>
</evidence>
<keyword evidence="10" id="KW-1185">Reference proteome</keyword>
<dbReference type="PANTHER" id="PTHR35007">
    <property type="entry name" value="INTEGRAL MEMBRANE PROTEIN-RELATED"/>
    <property type="match status" value="1"/>
</dbReference>
<dbReference type="OrthoDB" id="5611741at2"/>
<dbReference type="InterPro" id="IPR018076">
    <property type="entry name" value="T2SS_GspF_dom"/>
</dbReference>
<dbReference type="RefSeq" id="WP_009601424.1">
    <property type="nucleotide sequence ID" value="NZ_AEIU01000074.1"/>
</dbReference>
<evidence type="ECO:0000259" key="8">
    <source>
        <dbReference type="Pfam" id="PF00482"/>
    </source>
</evidence>
<organism evidence="9 10">
    <name type="scientific">Vibrio caribbeanicus ATCC BAA-2122</name>
    <dbReference type="NCBI Taxonomy" id="796620"/>
    <lineage>
        <taxon>Bacteria</taxon>
        <taxon>Pseudomonadati</taxon>
        <taxon>Pseudomonadota</taxon>
        <taxon>Gammaproteobacteria</taxon>
        <taxon>Vibrionales</taxon>
        <taxon>Vibrionaceae</taxon>
        <taxon>Vibrio</taxon>
    </lineage>
</organism>
<proteinExistence type="predicted"/>
<protein>
    <submittedName>
        <fullName evidence="9">Putative Flp pilus assembly protein TadB</fullName>
    </submittedName>
</protein>
<dbReference type="EMBL" id="AEIU01000074">
    <property type="protein sequence ID" value="EFP96454.1"/>
    <property type="molecule type" value="Genomic_DNA"/>
</dbReference>
<dbReference type="PANTHER" id="PTHR35007:SF2">
    <property type="entry name" value="PILUS ASSEMBLE PROTEIN"/>
    <property type="match status" value="1"/>
</dbReference>
<reference evidence="9 10" key="1">
    <citation type="journal article" date="2012" name="Int. J. Syst. Evol. Microbiol.">
        <title>Vibrio caribbeanicus sp. nov., isolated from the marine sponge Scleritoderma cyanea.</title>
        <authorList>
            <person name="Hoffmann M."/>
            <person name="Monday S.R."/>
            <person name="Allard M.W."/>
            <person name="Strain E.A."/>
            <person name="Whittaker P."/>
            <person name="Naum M."/>
            <person name="McCarthy P.J."/>
            <person name="Lopez J.V."/>
            <person name="Fischer M."/>
            <person name="Brown E.W."/>
        </authorList>
    </citation>
    <scope>NUCLEOTIDE SEQUENCE [LARGE SCALE GENOMIC DNA]</scope>
    <source>
        <strain evidence="9 10">ATCC BAA-2122</strain>
    </source>
</reference>
<evidence type="ECO:0000256" key="1">
    <source>
        <dbReference type="ARBA" id="ARBA00004651"/>
    </source>
</evidence>
<feature type="coiled-coil region" evidence="6">
    <location>
        <begin position="215"/>
        <end position="242"/>
    </location>
</feature>
<keyword evidence="4 7" id="KW-1133">Transmembrane helix</keyword>
<feature type="transmembrane region" description="Helical" evidence="7">
    <location>
        <begin position="96"/>
        <end position="118"/>
    </location>
</feature>
<evidence type="ECO:0000256" key="4">
    <source>
        <dbReference type="ARBA" id="ARBA00022989"/>
    </source>
</evidence>
<keyword evidence="5 7" id="KW-0472">Membrane</keyword>
<feature type="domain" description="Type II secretion system protein GspF" evidence="8">
    <location>
        <begin position="137"/>
        <end position="261"/>
    </location>
</feature>
<name>E3BK69_9VIBR</name>
<dbReference type="Pfam" id="PF00482">
    <property type="entry name" value="T2SSF"/>
    <property type="match status" value="1"/>
</dbReference>
<evidence type="ECO:0000256" key="5">
    <source>
        <dbReference type="ARBA" id="ARBA00023136"/>
    </source>
</evidence>
<gene>
    <name evidence="9" type="ORF">VIBC2010_04729</name>
</gene>
<evidence type="ECO:0000313" key="10">
    <source>
        <dbReference type="Proteomes" id="UP000002943"/>
    </source>
</evidence>
<comment type="subcellular location">
    <subcellularLocation>
        <location evidence="1">Cell membrane</location>
        <topology evidence="1">Multi-pass membrane protein</topology>
    </subcellularLocation>
</comment>
<evidence type="ECO:0000256" key="3">
    <source>
        <dbReference type="ARBA" id="ARBA00022692"/>
    </source>
</evidence>
<keyword evidence="6" id="KW-0175">Coiled coil</keyword>
<keyword evidence="2" id="KW-1003">Cell membrane</keyword>
<comment type="caution">
    <text evidence="9">The sequence shown here is derived from an EMBL/GenBank/DDBJ whole genome shotgun (WGS) entry which is preliminary data.</text>
</comment>
<dbReference type="GO" id="GO:0005886">
    <property type="term" value="C:plasma membrane"/>
    <property type="evidence" value="ECO:0007669"/>
    <property type="project" value="UniProtKB-SubCell"/>
</dbReference>
<feature type="transmembrane region" description="Helical" evidence="7">
    <location>
        <begin position="281"/>
        <end position="300"/>
    </location>
</feature>
<evidence type="ECO:0000256" key="2">
    <source>
        <dbReference type="ARBA" id="ARBA00022475"/>
    </source>
</evidence>
<dbReference type="AlphaFoldDB" id="E3BK69"/>
<feature type="transmembrane region" description="Helical" evidence="7">
    <location>
        <begin position="245"/>
        <end position="261"/>
    </location>
</feature>
<dbReference type="Proteomes" id="UP000002943">
    <property type="component" value="Unassembled WGS sequence"/>
</dbReference>
<dbReference type="eggNOG" id="COG4965">
    <property type="taxonomic scope" value="Bacteria"/>
</dbReference>
<dbReference type="STRING" id="796620.VIBC2010_04729"/>
<evidence type="ECO:0000256" key="6">
    <source>
        <dbReference type="SAM" id="Coils"/>
    </source>
</evidence>
<accession>E3BK69</accession>